<evidence type="ECO:0000256" key="2">
    <source>
        <dbReference type="ARBA" id="ARBA00022692"/>
    </source>
</evidence>
<dbReference type="PANTHER" id="PTHR12546">
    <property type="entry name" value="FER-1-LIKE"/>
    <property type="match status" value="1"/>
</dbReference>
<evidence type="ECO:0000256" key="4">
    <source>
        <dbReference type="ARBA" id="ARBA00022989"/>
    </source>
</evidence>
<dbReference type="OMA" id="FTEGKFF"/>
<dbReference type="Pfam" id="PF08150">
    <property type="entry name" value="FerB"/>
    <property type="match status" value="1"/>
</dbReference>
<evidence type="ECO:0000256" key="1">
    <source>
        <dbReference type="ARBA" id="ARBA00004370"/>
    </source>
</evidence>
<comment type="subcellular location">
    <subcellularLocation>
        <location evidence="1">Membrane</location>
    </subcellularLocation>
</comment>
<reference evidence="8" key="1">
    <citation type="journal article" date="2006" name="Science">
        <title>Ancient noncoding elements conserved in the human genome.</title>
        <authorList>
            <person name="Venkatesh B."/>
            <person name="Kirkness E.F."/>
            <person name="Loh Y.H."/>
            <person name="Halpern A.L."/>
            <person name="Lee A.P."/>
            <person name="Johnson J."/>
            <person name="Dandona N."/>
            <person name="Viswanathan L.D."/>
            <person name="Tay A."/>
            <person name="Venter J.C."/>
            <person name="Strausberg R.L."/>
            <person name="Brenner S."/>
        </authorList>
    </citation>
    <scope>NUCLEOTIDE SEQUENCE [LARGE SCALE GENOMIC DNA]</scope>
</reference>
<evidence type="ECO:0000256" key="5">
    <source>
        <dbReference type="ARBA" id="ARBA00023136"/>
    </source>
</evidence>
<evidence type="ECO:0000259" key="6">
    <source>
        <dbReference type="SMART" id="SM01201"/>
    </source>
</evidence>
<proteinExistence type="predicted"/>
<dbReference type="Ensembl" id="ENSCMIT00000010462.1">
    <property type="protein sequence ID" value="ENSCMIP00000010193.1"/>
    <property type="gene ID" value="ENSCMIG00000005371.1"/>
</dbReference>
<dbReference type="AlphaFoldDB" id="A0A4W3H0J9"/>
<accession>A0A4W3H0J9</accession>
<dbReference type="GO" id="GO:0016020">
    <property type="term" value="C:membrane"/>
    <property type="evidence" value="ECO:0007669"/>
    <property type="project" value="UniProtKB-SubCell"/>
</dbReference>
<evidence type="ECO:0000313" key="8">
    <source>
        <dbReference type="Proteomes" id="UP000314986"/>
    </source>
</evidence>
<dbReference type="GO" id="GO:0007009">
    <property type="term" value="P:plasma membrane organization"/>
    <property type="evidence" value="ECO:0007669"/>
    <property type="project" value="TreeGrafter"/>
</dbReference>
<dbReference type="SMART" id="SM01201">
    <property type="entry name" value="FerB"/>
    <property type="match status" value="1"/>
</dbReference>
<dbReference type="GeneTree" id="ENSGT00940000156187"/>
<sequence>MGVSDKRGDAQSDQPPLSLSLSLSLPFVSGLPQPQNGLPDVIVWMLVGEKRVASVRIKAHTVLYTRTSSFSSGQFCGRLQTVFLKYPMDKSSEKRSAAQLRLRVWMGLATDETEFEKFTEGKFFVAAERVSL</sequence>
<feature type="domain" description="Ferlin B-domain" evidence="6">
    <location>
        <begin position="34"/>
        <end position="108"/>
    </location>
</feature>
<reference evidence="7" key="5">
    <citation type="submission" date="2025-09" db="UniProtKB">
        <authorList>
            <consortium name="Ensembl"/>
        </authorList>
    </citation>
    <scope>IDENTIFICATION</scope>
</reference>
<dbReference type="InterPro" id="IPR012561">
    <property type="entry name" value="Ferlin_B-domain"/>
</dbReference>
<dbReference type="GO" id="GO:0061025">
    <property type="term" value="P:membrane fusion"/>
    <property type="evidence" value="ECO:0007669"/>
    <property type="project" value="TreeGrafter"/>
</dbReference>
<keyword evidence="2" id="KW-0812">Transmembrane</keyword>
<reference evidence="8" key="3">
    <citation type="journal article" date="2014" name="Nature">
        <title>Elephant shark genome provides unique insights into gnathostome evolution.</title>
        <authorList>
            <consortium name="International Elephant Shark Genome Sequencing Consortium"/>
            <person name="Venkatesh B."/>
            <person name="Lee A.P."/>
            <person name="Ravi V."/>
            <person name="Maurya A.K."/>
            <person name="Lian M.M."/>
            <person name="Swann J.B."/>
            <person name="Ohta Y."/>
            <person name="Flajnik M.F."/>
            <person name="Sutoh Y."/>
            <person name="Kasahara M."/>
            <person name="Hoon S."/>
            <person name="Gangu V."/>
            <person name="Roy S.W."/>
            <person name="Irimia M."/>
            <person name="Korzh V."/>
            <person name="Kondrychyn I."/>
            <person name="Lim Z.W."/>
            <person name="Tay B.H."/>
            <person name="Tohari S."/>
            <person name="Kong K.W."/>
            <person name="Ho S."/>
            <person name="Lorente-Galdos B."/>
            <person name="Quilez J."/>
            <person name="Marques-Bonet T."/>
            <person name="Raney B.J."/>
            <person name="Ingham P.W."/>
            <person name="Tay A."/>
            <person name="Hillier L.W."/>
            <person name="Minx P."/>
            <person name="Boehm T."/>
            <person name="Wilson R.K."/>
            <person name="Brenner S."/>
            <person name="Warren W.C."/>
        </authorList>
    </citation>
    <scope>NUCLEOTIDE SEQUENCE [LARGE SCALE GENOMIC DNA]</scope>
</reference>
<evidence type="ECO:0000313" key="7">
    <source>
        <dbReference type="Ensembl" id="ENSCMIP00000010193.1"/>
    </source>
</evidence>
<reference evidence="8" key="2">
    <citation type="journal article" date="2007" name="PLoS Biol.">
        <title>Survey sequencing and comparative analysis of the elephant shark (Callorhinchus milii) genome.</title>
        <authorList>
            <person name="Venkatesh B."/>
            <person name="Kirkness E.F."/>
            <person name="Loh Y.H."/>
            <person name="Halpern A.L."/>
            <person name="Lee A.P."/>
            <person name="Johnson J."/>
            <person name="Dandona N."/>
            <person name="Viswanathan L.D."/>
            <person name="Tay A."/>
            <person name="Venter J.C."/>
            <person name="Strausberg R.L."/>
            <person name="Brenner S."/>
        </authorList>
    </citation>
    <scope>NUCLEOTIDE SEQUENCE [LARGE SCALE GENOMIC DNA]</scope>
</reference>
<keyword evidence="3" id="KW-0677">Repeat</keyword>
<keyword evidence="4" id="KW-1133">Transmembrane helix</keyword>
<dbReference type="Proteomes" id="UP000314986">
    <property type="component" value="Unassembled WGS sequence"/>
</dbReference>
<organism evidence="7 8">
    <name type="scientific">Callorhinchus milii</name>
    <name type="common">Ghost shark</name>
    <dbReference type="NCBI Taxonomy" id="7868"/>
    <lineage>
        <taxon>Eukaryota</taxon>
        <taxon>Metazoa</taxon>
        <taxon>Chordata</taxon>
        <taxon>Craniata</taxon>
        <taxon>Vertebrata</taxon>
        <taxon>Chondrichthyes</taxon>
        <taxon>Holocephali</taxon>
        <taxon>Chimaeriformes</taxon>
        <taxon>Callorhinchidae</taxon>
        <taxon>Callorhinchus</taxon>
    </lineage>
</organism>
<protein>
    <recommendedName>
        <fullName evidence="6">Ferlin B-domain domain-containing protein</fullName>
    </recommendedName>
</protein>
<dbReference type="InterPro" id="IPR037721">
    <property type="entry name" value="Ferlin"/>
</dbReference>
<keyword evidence="5" id="KW-0472">Membrane</keyword>
<dbReference type="InParanoid" id="A0A4W3H0J9"/>
<keyword evidence="8" id="KW-1185">Reference proteome</keyword>
<evidence type="ECO:0000256" key="3">
    <source>
        <dbReference type="ARBA" id="ARBA00022737"/>
    </source>
</evidence>
<dbReference type="PANTHER" id="PTHR12546:SF33">
    <property type="entry name" value="SPERM VESICLE FUSION PROTEIN FER-1"/>
    <property type="match status" value="1"/>
</dbReference>
<reference evidence="7" key="4">
    <citation type="submission" date="2025-08" db="UniProtKB">
        <authorList>
            <consortium name="Ensembl"/>
        </authorList>
    </citation>
    <scope>IDENTIFICATION</scope>
</reference>
<name>A0A4W3H0J9_CALMI</name>